<feature type="region of interest" description="Disordered" evidence="1">
    <location>
        <begin position="64"/>
        <end position="113"/>
    </location>
</feature>
<evidence type="ECO:0000313" key="2">
    <source>
        <dbReference type="EMBL" id="KIK98797.1"/>
    </source>
</evidence>
<organism evidence="2 3">
    <name type="scientific">Paxillus rubicundulus Ve08.2h10</name>
    <dbReference type="NCBI Taxonomy" id="930991"/>
    <lineage>
        <taxon>Eukaryota</taxon>
        <taxon>Fungi</taxon>
        <taxon>Dikarya</taxon>
        <taxon>Basidiomycota</taxon>
        <taxon>Agaricomycotina</taxon>
        <taxon>Agaricomycetes</taxon>
        <taxon>Agaricomycetidae</taxon>
        <taxon>Boletales</taxon>
        <taxon>Paxilineae</taxon>
        <taxon>Paxillaceae</taxon>
        <taxon>Paxillus</taxon>
    </lineage>
</organism>
<dbReference type="PANTHER" id="PTHR46014:SF1">
    <property type="entry name" value="TETRATRICOPEPTIDE REPEAT PROTEIN 1"/>
    <property type="match status" value="1"/>
</dbReference>
<gene>
    <name evidence="2" type="ORF">PAXRUDRAFT_30925</name>
</gene>
<feature type="region of interest" description="Disordered" evidence="1">
    <location>
        <begin position="1"/>
        <end position="29"/>
    </location>
</feature>
<dbReference type="SUPFAM" id="SSF48452">
    <property type="entry name" value="TPR-like"/>
    <property type="match status" value="1"/>
</dbReference>
<dbReference type="OrthoDB" id="1872379at2759"/>
<dbReference type="Proteomes" id="UP000054538">
    <property type="component" value="Unassembled WGS sequence"/>
</dbReference>
<dbReference type="AlphaFoldDB" id="A0A0D0DJX8"/>
<dbReference type="STRING" id="930991.A0A0D0DJX8"/>
<accession>A0A0D0DJX8</accession>
<reference evidence="3" key="2">
    <citation type="submission" date="2015-01" db="EMBL/GenBank/DDBJ databases">
        <title>Evolutionary Origins and Diversification of the Mycorrhizal Mutualists.</title>
        <authorList>
            <consortium name="DOE Joint Genome Institute"/>
            <consortium name="Mycorrhizal Genomics Consortium"/>
            <person name="Kohler A."/>
            <person name="Kuo A."/>
            <person name="Nagy L.G."/>
            <person name="Floudas D."/>
            <person name="Copeland A."/>
            <person name="Barry K.W."/>
            <person name="Cichocki N."/>
            <person name="Veneault-Fourrey C."/>
            <person name="LaButti K."/>
            <person name="Lindquist E.A."/>
            <person name="Lipzen A."/>
            <person name="Lundell T."/>
            <person name="Morin E."/>
            <person name="Murat C."/>
            <person name="Riley R."/>
            <person name="Ohm R."/>
            <person name="Sun H."/>
            <person name="Tunlid A."/>
            <person name="Henrissat B."/>
            <person name="Grigoriev I.V."/>
            <person name="Hibbett D.S."/>
            <person name="Martin F."/>
        </authorList>
    </citation>
    <scope>NUCLEOTIDE SEQUENCE [LARGE SCALE GENOMIC DNA]</scope>
    <source>
        <strain evidence="3">Ve08.2h10</strain>
    </source>
</reference>
<feature type="compositionally biased region" description="Low complexity" evidence="1">
    <location>
        <begin position="1"/>
        <end position="17"/>
    </location>
</feature>
<dbReference type="SMART" id="SM00028">
    <property type="entry name" value="TPR"/>
    <property type="match status" value="2"/>
</dbReference>
<feature type="compositionally biased region" description="Acidic residues" evidence="1">
    <location>
        <begin position="78"/>
        <end position="89"/>
    </location>
</feature>
<dbReference type="InterPro" id="IPR052769">
    <property type="entry name" value="TPR_domain_protein"/>
</dbReference>
<dbReference type="InterPro" id="IPR011990">
    <property type="entry name" value="TPR-like_helical_dom_sf"/>
</dbReference>
<evidence type="ECO:0008006" key="4">
    <source>
        <dbReference type="Google" id="ProtNLM"/>
    </source>
</evidence>
<reference evidence="2 3" key="1">
    <citation type="submission" date="2014-04" db="EMBL/GenBank/DDBJ databases">
        <authorList>
            <consortium name="DOE Joint Genome Institute"/>
            <person name="Kuo A."/>
            <person name="Kohler A."/>
            <person name="Jargeat P."/>
            <person name="Nagy L.G."/>
            <person name="Floudas D."/>
            <person name="Copeland A."/>
            <person name="Barry K.W."/>
            <person name="Cichocki N."/>
            <person name="Veneault-Fourrey C."/>
            <person name="LaButti K."/>
            <person name="Lindquist E.A."/>
            <person name="Lipzen A."/>
            <person name="Lundell T."/>
            <person name="Morin E."/>
            <person name="Murat C."/>
            <person name="Sun H."/>
            <person name="Tunlid A."/>
            <person name="Henrissat B."/>
            <person name="Grigoriev I.V."/>
            <person name="Hibbett D.S."/>
            <person name="Martin F."/>
            <person name="Nordberg H.P."/>
            <person name="Cantor M.N."/>
            <person name="Hua S.X."/>
        </authorList>
    </citation>
    <scope>NUCLEOTIDE SEQUENCE [LARGE SCALE GENOMIC DNA]</scope>
    <source>
        <strain evidence="2 3">Ve08.2h10</strain>
    </source>
</reference>
<name>A0A0D0DJX8_9AGAM</name>
<evidence type="ECO:0000256" key="1">
    <source>
        <dbReference type="SAM" id="MobiDB-lite"/>
    </source>
</evidence>
<proteinExistence type="predicted"/>
<dbReference type="InParanoid" id="A0A0D0DJX8"/>
<dbReference type="InterPro" id="IPR019734">
    <property type="entry name" value="TPR_rpt"/>
</dbReference>
<dbReference type="EMBL" id="KN824880">
    <property type="protein sequence ID" value="KIK98797.1"/>
    <property type="molecule type" value="Genomic_DNA"/>
</dbReference>
<dbReference type="HOGENOM" id="CLU_058463_0_0_1"/>
<sequence length="259" mass="28285">MDTSQPPSVTVPSPSQVNPLPEDSELQDPVVLKQRLVKADDLKLEGNDLFKASKWSEALTSYRTALSQLPPRQRPAEGDLDPSDTDLDTPADHGKPLDRGASTSASPEVPNELETECSKARAVLYANIGACLLKLEDHKGVVDACTQALRDDPHYVKALQRRGASNEKLDTWSSLSRAQEDYKLLLDLLPAGSPELARTRKALQLLEPRVKGAQSKETAEMMDKLKGLGNTVLGKFGLSTDNFKFEPNGQGGYSMNFVK</sequence>
<dbReference type="Gene3D" id="1.25.40.10">
    <property type="entry name" value="Tetratricopeptide repeat domain"/>
    <property type="match status" value="1"/>
</dbReference>
<evidence type="ECO:0000313" key="3">
    <source>
        <dbReference type="Proteomes" id="UP000054538"/>
    </source>
</evidence>
<keyword evidence="3" id="KW-1185">Reference proteome</keyword>
<dbReference type="PANTHER" id="PTHR46014">
    <property type="entry name" value="TETRATRICOPEPTIDE REPEAT PROTEIN 1"/>
    <property type="match status" value="1"/>
</dbReference>
<protein>
    <recommendedName>
        <fullName evidence="4">Tetratricopeptide repeat protein 1</fullName>
    </recommendedName>
</protein>